<reference evidence="1" key="1">
    <citation type="submission" date="2024-12" db="EMBL/GenBank/DDBJ databases">
        <authorList>
            <person name="Wu N."/>
        </authorList>
    </citation>
    <scope>NUCLEOTIDE SEQUENCE</scope>
    <source>
        <strain evidence="1">P15</strain>
    </source>
</reference>
<keyword evidence="2" id="KW-1185">Reference proteome</keyword>
<sequence length="337" mass="38347">MIALLEPIFGNGKPLPAWGEEEYKLALKDIRLSGVGPQICHFLRGKGLLDETPAFFRSALKQDYQQSLVQNLYIQKMEREILAAFEAAAIPVIPLKGPRFAEGYFGHMASRPSSDIDLLVHPEDLKRAEQCVEALHFQKDKQVHNHVVLAKATGPGQDALAVELHWTLDKKNWSSLDDRRFWEEAGEIAGYRHVKELSPTHTLYFICLHGMRHRMDSMKYVMDIVQILAAAGTRIDMGRLLREAASDKTAKRVKIALSIACGLFPELPASRSLPFPLVETAWSYSAIVKKQTGVKDMEYYRYVSFFKFQIFDTLKHTIMSQKQIYEHTAKYSSFEGN</sequence>
<organism evidence="1 2">
    <name type="scientific">Paenibacillus mesotrionivorans</name>
    <dbReference type="NCBI Taxonomy" id="3160968"/>
    <lineage>
        <taxon>Bacteria</taxon>
        <taxon>Bacillati</taxon>
        <taxon>Bacillota</taxon>
        <taxon>Bacilli</taxon>
        <taxon>Bacillales</taxon>
        <taxon>Paenibacillaceae</taxon>
        <taxon>Paenibacillus</taxon>
    </lineage>
</organism>
<evidence type="ECO:0000313" key="1">
    <source>
        <dbReference type="EMBL" id="MFM9331814.1"/>
    </source>
</evidence>
<comment type="caution">
    <text evidence="1">The sequence shown here is derived from an EMBL/GenBank/DDBJ whole genome shotgun (WGS) entry which is preliminary data.</text>
</comment>
<proteinExistence type="predicted"/>
<gene>
    <name evidence="1" type="ORF">ACI1P1_26290</name>
</gene>
<name>A0ACC7P880_9BACL</name>
<accession>A0ACC7P880</accession>
<dbReference type="EMBL" id="JBJURJ010000022">
    <property type="protein sequence ID" value="MFM9331814.1"/>
    <property type="molecule type" value="Genomic_DNA"/>
</dbReference>
<evidence type="ECO:0000313" key="2">
    <source>
        <dbReference type="Proteomes" id="UP001631969"/>
    </source>
</evidence>
<protein>
    <submittedName>
        <fullName evidence="1">Nucleotidyltransferase family protein</fullName>
    </submittedName>
</protein>
<dbReference type="Proteomes" id="UP001631969">
    <property type="component" value="Unassembled WGS sequence"/>
</dbReference>